<feature type="transmembrane region" description="Helical" evidence="2">
    <location>
        <begin position="179"/>
        <end position="200"/>
    </location>
</feature>
<feature type="region of interest" description="Disordered" evidence="1">
    <location>
        <begin position="660"/>
        <end position="690"/>
    </location>
</feature>
<keyword evidence="2" id="KW-0472">Membrane</keyword>
<name>A0A4Q9MQ74_9APHY</name>
<feature type="transmembrane region" description="Helical" evidence="2">
    <location>
        <begin position="206"/>
        <end position="223"/>
    </location>
</feature>
<gene>
    <name evidence="3" type="ORF">BD311DRAFT_722562</name>
</gene>
<proteinExistence type="predicted"/>
<feature type="region of interest" description="Disordered" evidence="1">
    <location>
        <begin position="389"/>
        <end position="426"/>
    </location>
</feature>
<dbReference type="AlphaFoldDB" id="A0A4Q9MQ74"/>
<protein>
    <submittedName>
        <fullName evidence="3">Uncharacterized protein</fullName>
    </submittedName>
</protein>
<evidence type="ECO:0000256" key="2">
    <source>
        <dbReference type="SAM" id="Phobius"/>
    </source>
</evidence>
<dbReference type="OrthoDB" id="3067110at2759"/>
<evidence type="ECO:0000313" key="3">
    <source>
        <dbReference type="EMBL" id="TBU28381.1"/>
    </source>
</evidence>
<organism evidence="3">
    <name type="scientific">Dichomitus squalens</name>
    <dbReference type="NCBI Taxonomy" id="114155"/>
    <lineage>
        <taxon>Eukaryota</taxon>
        <taxon>Fungi</taxon>
        <taxon>Dikarya</taxon>
        <taxon>Basidiomycota</taxon>
        <taxon>Agaricomycotina</taxon>
        <taxon>Agaricomycetes</taxon>
        <taxon>Polyporales</taxon>
        <taxon>Polyporaceae</taxon>
        <taxon>Dichomitus</taxon>
    </lineage>
</organism>
<keyword evidence="2" id="KW-1133">Transmembrane helix</keyword>
<dbReference type="Proteomes" id="UP000292957">
    <property type="component" value="Unassembled WGS sequence"/>
</dbReference>
<feature type="compositionally biased region" description="Polar residues" evidence="1">
    <location>
        <begin position="394"/>
        <end position="410"/>
    </location>
</feature>
<dbReference type="EMBL" id="ML143422">
    <property type="protein sequence ID" value="TBU28381.1"/>
    <property type="molecule type" value="Genomic_DNA"/>
</dbReference>
<evidence type="ECO:0000256" key="1">
    <source>
        <dbReference type="SAM" id="MobiDB-lite"/>
    </source>
</evidence>
<reference evidence="3" key="1">
    <citation type="submission" date="2019-01" db="EMBL/GenBank/DDBJ databases">
        <title>Draft genome sequences of three monokaryotic isolates of the white-rot basidiomycete fungus Dichomitus squalens.</title>
        <authorList>
            <consortium name="DOE Joint Genome Institute"/>
            <person name="Lopez S.C."/>
            <person name="Andreopoulos B."/>
            <person name="Pangilinan J."/>
            <person name="Lipzen A."/>
            <person name="Riley R."/>
            <person name="Ahrendt S."/>
            <person name="Ng V."/>
            <person name="Barry K."/>
            <person name="Daum C."/>
            <person name="Grigoriev I.V."/>
            <person name="Hilden K.S."/>
            <person name="Makela M.R."/>
            <person name="de Vries R.P."/>
        </authorList>
    </citation>
    <scope>NUCLEOTIDE SEQUENCE [LARGE SCALE GENOMIC DNA]</scope>
    <source>
        <strain evidence="3">OM18370.1</strain>
    </source>
</reference>
<accession>A0A4Q9MQ74</accession>
<sequence>MPTIPPISLSPLTELSARARHIIPDPLSKTKFTLDSSGVAGFFGGDSAVSGMATVNLIPSRRWGGWYNTPGSYEIAKQYGQLAGSKYWNGLFPGGNDDPAKLFELDGKLGPKFIAAHSGSHFPQTGHLAYLVFSYASKLQPLYKSKVGRATTDSSVTIIDLHHVPPVSVRPTLPSRRSVYFALIPIITSVGTCVLCALVGDWFCFGSIALGIIANGLACLIIGSGQLTFTHHTPAEDAPPGDGVLSGVGGLVVLLGEEGAVNCITRGRYHLRYGGGCGAPSSMTTNGSAVESMSVAAGFRAGVQPPEHTAPPAAGEIQSLARGKAQTRRDSIPVMSTAWAPTVGGERTSSATMLRLSPYGGLVPDTDHLDAPASVAESATSMLRDEAETRPALPTSTPFSLPMTGSQTTIDCPPQPSTSTAVPPPAPTEPPLCDQFLLPSQGLVGPCSFLLMIQFLVQLLLIPQGTLFGQVMFVGTVVFSWGYNSYLSSIDREGIQTDVLFQIMKLSAGDEQSEHISKIQLRCWTATVVCACLALQRTPEKPINDLRKLLDELLPDSKVWRLWKDVIAWKLTTSRTIHLEDADWNRSPRFAKRKQRLDSSEKKLLSTILADAKEANDEWETFEREREQRRYTGAPGRRSFPEPYGTLKCRSVDGRLRIAGGPYGGDTTSIAERQSFKDKFSPPYQTYPSA</sequence>
<keyword evidence="2" id="KW-0812">Transmembrane</keyword>